<dbReference type="OrthoDB" id="9759607at2"/>
<dbReference type="PANTHER" id="PTHR44757:SF2">
    <property type="entry name" value="BIOFILM ARCHITECTURE MAINTENANCE PROTEIN MBAA"/>
    <property type="match status" value="1"/>
</dbReference>
<evidence type="ECO:0000259" key="1">
    <source>
        <dbReference type="PROSITE" id="PS50883"/>
    </source>
</evidence>
<keyword evidence="4" id="KW-1185">Reference proteome</keyword>
<feature type="domain" description="EAL" evidence="1">
    <location>
        <begin position="187"/>
        <end position="441"/>
    </location>
</feature>
<evidence type="ECO:0000259" key="2">
    <source>
        <dbReference type="PROSITE" id="PS50887"/>
    </source>
</evidence>
<gene>
    <name evidence="3" type="ORF">Q75_07880</name>
</gene>
<dbReference type="PATRIC" id="fig|1150625.3.peg.1666"/>
<dbReference type="SMART" id="SM00052">
    <property type="entry name" value="EAL"/>
    <property type="match status" value="1"/>
</dbReference>
<evidence type="ECO:0000313" key="4">
    <source>
        <dbReference type="Proteomes" id="UP000074108"/>
    </source>
</evidence>
<dbReference type="Gene3D" id="3.20.20.450">
    <property type="entry name" value="EAL domain"/>
    <property type="match status" value="1"/>
</dbReference>
<dbReference type="PROSITE" id="PS50887">
    <property type="entry name" value="GGDEF"/>
    <property type="match status" value="1"/>
</dbReference>
<protein>
    <submittedName>
        <fullName evidence="3">Diguanylate cyclase</fullName>
    </submittedName>
</protein>
<proteinExistence type="predicted"/>
<dbReference type="CDD" id="cd01948">
    <property type="entry name" value="EAL"/>
    <property type="match status" value="1"/>
</dbReference>
<dbReference type="Proteomes" id="UP000074108">
    <property type="component" value="Unassembled WGS sequence"/>
</dbReference>
<dbReference type="EMBL" id="LDYG01000028">
    <property type="protein sequence ID" value="KUP06618.1"/>
    <property type="molecule type" value="Genomic_DNA"/>
</dbReference>
<dbReference type="InterPro" id="IPR052155">
    <property type="entry name" value="Biofilm_reg_signaling"/>
</dbReference>
<dbReference type="AlphaFoldDB" id="A0A147K8Y3"/>
<accession>A0A147K8Y3</accession>
<dbReference type="Gene3D" id="3.30.70.270">
    <property type="match status" value="1"/>
</dbReference>
<dbReference type="InterPro" id="IPR035919">
    <property type="entry name" value="EAL_sf"/>
</dbReference>
<dbReference type="STRING" id="1150625.Q75_07880"/>
<comment type="caution">
    <text evidence="3">The sequence shown here is derived from an EMBL/GenBank/DDBJ whole genome shotgun (WGS) entry which is preliminary data.</text>
</comment>
<dbReference type="NCBIfam" id="TIGR00254">
    <property type="entry name" value="GGDEF"/>
    <property type="match status" value="1"/>
</dbReference>
<dbReference type="InterPro" id="IPR043128">
    <property type="entry name" value="Rev_trsase/Diguanyl_cyclase"/>
</dbReference>
<dbReference type="CDD" id="cd01949">
    <property type="entry name" value="GGDEF"/>
    <property type="match status" value="1"/>
</dbReference>
<evidence type="ECO:0000313" key="3">
    <source>
        <dbReference type="EMBL" id="KUP06618.1"/>
    </source>
</evidence>
<dbReference type="PANTHER" id="PTHR44757">
    <property type="entry name" value="DIGUANYLATE CYCLASE DGCP"/>
    <property type="match status" value="1"/>
</dbReference>
<dbReference type="SMART" id="SM00267">
    <property type="entry name" value="GGDEF"/>
    <property type="match status" value="1"/>
</dbReference>
<dbReference type="SUPFAM" id="SSF141868">
    <property type="entry name" value="EAL domain-like"/>
    <property type="match status" value="1"/>
</dbReference>
<dbReference type="InterPro" id="IPR029787">
    <property type="entry name" value="Nucleotide_cyclase"/>
</dbReference>
<dbReference type="InterPro" id="IPR000160">
    <property type="entry name" value="GGDEF_dom"/>
</dbReference>
<dbReference type="InterPro" id="IPR001633">
    <property type="entry name" value="EAL_dom"/>
</dbReference>
<sequence>MIVELLKVQTDLEYLAHFDPLTNVYNRNYFIDKFKDFVFYADDKDEMALLFIDLDRFKIINDMLGHLEGDTVLKGVAERLMNVCKEENVIGRLGGDEFIILVPKIRHMDDVHILAQNIINTLSLPYKLKGGEYYITASVGISVFPQDGDDIQTLIKNADIAMYSAKERGKNNYQFFDDAIKEKIVSKVQIEQELRHAIERNELELHYQPQVNIQTGKIEGVEALIRWMSPTLGFVSPATFIPIAEDSGMIMEIGNWILETAAKQAKVWHDMGYAELTMSVNISMIQFMNPTLIQSVIHALNKSSLNPSFLKLEITETVAMSEPELVREILLRLKELNIEFALDDFGTGYSSLNYLKNLPVDILKIDRSFIQDIDIDKNDFTIVRALIEVAHSLGMLVIAEGVETTSQLSKLGEVNCDMLQGYVFSRPLPANEFETLLSSKFPIVAI</sequence>
<organism evidence="3 4">
    <name type="scientific">Bacillus coahuilensis p1.1.43</name>
    <dbReference type="NCBI Taxonomy" id="1150625"/>
    <lineage>
        <taxon>Bacteria</taxon>
        <taxon>Bacillati</taxon>
        <taxon>Bacillota</taxon>
        <taxon>Bacilli</taxon>
        <taxon>Bacillales</taxon>
        <taxon>Bacillaceae</taxon>
        <taxon>Bacillus</taxon>
    </lineage>
</organism>
<dbReference type="Pfam" id="PF00563">
    <property type="entry name" value="EAL"/>
    <property type="match status" value="1"/>
</dbReference>
<name>A0A147K8Y3_9BACI</name>
<reference evidence="3 4" key="1">
    <citation type="journal article" date="2016" name="Front. Microbiol.">
        <title>Microevolution Analysis of Bacillus coahuilensis Unveils Differences in Phosphorus Acquisition Strategies and Their Regulation.</title>
        <authorList>
            <person name="Gomez-Lunar Z."/>
            <person name="Hernandez-Gonzalez I."/>
            <person name="Rodriguez-Torres M.D."/>
            <person name="Souza V."/>
            <person name="Olmedo-Alvarez G."/>
        </authorList>
    </citation>
    <scope>NUCLEOTIDE SEQUENCE [LARGE SCALE GENOMIC DNA]</scope>
    <source>
        <strain evidence="4">p1.1.43</strain>
    </source>
</reference>
<dbReference type="PROSITE" id="PS50883">
    <property type="entry name" value="EAL"/>
    <property type="match status" value="1"/>
</dbReference>
<feature type="domain" description="GGDEF" evidence="2">
    <location>
        <begin position="45"/>
        <end position="178"/>
    </location>
</feature>
<dbReference type="FunFam" id="3.20.20.450:FF:000001">
    <property type="entry name" value="Cyclic di-GMP phosphodiesterase yahA"/>
    <property type="match status" value="1"/>
</dbReference>
<dbReference type="Pfam" id="PF00990">
    <property type="entry name" value="GGDEF"/>
    <property type="match status" value="1"/>
</dbReference>
<dbReference type="SUPFAM" id="SSF55073">
    <property type="entry name" value="Nucleotide cyclase"/>
    <property type="match status" value="1"/>
</dbReference>